<reference evidence="1" key="1">
    <citation type="submission" date="2021-06" db="EMBL/GenBank/DDBJ databases">
        <authorList>
            <person name="Kallberg Y."/>
            <person name="Tangrot J."/>
            <person name="Rosling A."/>
        </authorList>
    </citation>
    <scope>NUCLEOTIDE SEQUENCE</scope>
    <source>
        <strain evidence="1">AU212A</strain>
    </source>
</reference>
<keyword evidence="2" id="KW-1185">Reference proteome</keyword>
<dbReference type="EMBL" id="CAJVPM010039901">
    <property type="protein sequence ID" value="CAG8702045.1"/>
    <property type="molecule type" value="Genomic_DNA"/>
</dbReference>
<feature type="non-terminal residue" evidence="1">
    <location>
        <position position="107"/>
    </location>
</feature>
<protein>
    <submittedName>
        <fullName evidence="1">7538_t:CDS:1</fullName>
    </submittedName>
</protein>
<evidence type="ECO:0000313" key="1">
    <source>
        <dbReference type="EMBL" id="CAG8702045.1"/>
    </source>
</evidence>
<name>A0ACA9PCA0_9GLOM</name>
<feature type="non-terminal residue" evidence="1">
    <location>
        <position position="1"/>
    </location>
</feature>
<comment type="caution">
    <text evidence="1">The sequence shown here is derived from an EMBL/GenBank/DDBJ whole genome shotgun (WGS) entry which is preliminary data.</text>
</comment>
<accession>A0ACA9PCA0</accession>
<sequence length="107" mass="12527">DWNRSGSGYQLSLIHMYGKKQGLYISSIEDNICEVKVYQDSELKKAVEGASPNDIWEHFNINKYSGIQLFGLDYVVTQQLIKQHRIPTCKPNQWRDFSLIKALYNYH</sequence>
<organism evidence="1 2">
    <name type="scientific">Scutellospora calospora</name>
    <dbReference type="NCBI Taxonomy" id="85575"/>
    <lineage>
        <taxon>Eukaryota</taxon>
        <taxon>Fungi</taxon>
        <taxon>Fungi incertae sedis</taxon>
        <taxon>Mucoromycota</taxon>
        <taxon>Glomeromycotina</taxon>
        <taxon>Glomeromycetes</taxon>
        <taxon>Diversisporales</taxon>
        <taxon>Gigasporaceae</taxon>
        <taxon>Scutellospora</taxon>
    </lineage>
</organism>
<gene>
    <name evidence="1" type="ORF">SCALOS_LOCUS10532</name>
</gene>
<evidence type="ECO:0000313" key="2">
    <source>
        <dbReference type="Proteomes" id="UP000789860"/>
    </source>
</evidence>
<dbReference type="Proteomes" id="UP000789860">
    <property type="component" value="Unassembled WGS sequence"/>
</dbReference>
<proteinExistence type="predicted"/>